<feature type="domain" description="RNA polymerase sigma factor 70 region 4 type 2" evidence="7">
    <location>
        <begin position="106"/>
        <end position="156"/>
    </location>
</feature>
<dbReference type="SUPFAM" id="SSF88946">
    <property type="entry name" value="Sigma2 domain of RNA polymerase sigma factors"/>
    <property type="match status" value="1"/>
</dbReference>
<evidence type="ECO:0000313" key="8">
    <source>
        <dbReference type="EMBL" id="PLT30575.1"/>
    </source>
</evidence>
<dbReference type="NCBIfam" id="TIGR02937">
    <property type="entry name" value="sigma70-ECF"/>
    <property type="match status" value="1"/>
</dbReference>
<evidence type="ECO:0000259" key="7">
    <source>
        <dbReference type="Pfam" id="PF08281"/>
    </source>
</evidence>
<sequence length="231" mass="26561">MNSEQIERHDQAESLMNMEVERLLPGLIKYCCFLSQNKWDGEDIAQEAIVKAMQNYTEGKELTSALLKKIAYNHWIDMTRKRSKETLMENPELEEQYETKPAQEIAELLMKRLTPKQAVILLLKEGFQYRSHEIADLMKTNELSVKSTLHRAKRKLSGPEKDGEDSHSGQFWDKEEEERLAALIHQTFHLQDPSILIRHFPELRSLTPITNSPALHISSTYSAAPALSMAA</sequence>
<evidence type="ECO:0000256" key="2">
    <source>
        <dbReference type="ARBA" id="ARBA00023015"/>
    </source>
</evidence>
<dbReference type="InterPro" id="IPR007627">
    <property type="entry name" value="RNA_pol_sigma70_r2"/>
</dbReference>
<dbReference type="EMBL" id="PGUY01000020">
    <property type="protein sequence ID" value="PLT30575.1"/>
    <property type="molecule type" value="Genomic_DNA"/>
</dbReference>
<dbReference type="Pfam" id="PF04542">
    <property type="entry name" value="Sigma70_r2"/>
    <property type="match status" value="1"/>
</dbReference>
<keyword evidence="5" id="KW-0804">Transcription</keyword>
<keyword evidence="9" id="KW-1185">Reference proteome</keyword>
<organism evidence="8 9">
    <name type="scientific">Peribacillus deserti</name>
    <dbReference type="NCBI Taxonomy" id="673318"/>
    <lineage>
        <taxon>Bacteria</taxon>
        <taxon>Bacillati</taxon>
        <taxon>Bacillota</taxon>
        <taxon>Bacilli</taxon>
        <taxon>Bacillales</taxon>
        <taxon>Bacillaceae</taxon>
        <taxon>Peribacillus</taxon>
    </lineage>
</organism>
<dbReference type="InterPro" id="IPR039425">
    <property type="entry name" value="RNA_pol_sigma-70-like"/>
</dbReference>
<name>A0A2N5M8B0_9BACI</name>
<dbReference type="Pfam" id="PF08281">
    <property type="entry name" value="Sigma70_r4_2"/>
    <property type="match status" value="1"/>
</dbReference>
<evidence type="ECO:0000256" key="4">
    <source>
        <dbReference type="ARBA" id="ARBA00023125"/>
    </source>
</evidence>
<comment type="similarity">
    <text evidence="1">Belongs to the sigma-70 factor family. ECF subfamily.</text>
</comment>
<evidence type="ECO:0000256" key="1">
    <source>
        <dbReference type="ARBA" id="ARBA00010641"/>
    </source>
</evidence>
<dbReference type="InterPro" id="IPR013324">
    <property type="entry name" value="RNA_pol_sigma_r3/r4-like"/>
</dbReference>
<dbReference type="GO" id="GO:0006352">
    <property type="term" value="P:DNA-templated transcription initiation"/>
    <property type="evidence" value="ECO:0007669"/>
    <property type="project" value="InterPro"/>
</dbReference>
<dbReference type="InterPro" id="IPR013249">
    <property type="entry name" value="RNA_pol_sigma70_r4_t2"/>
</dbReference>
<evidence type="ECO:0000259" key="6">
    <source>
        <dbReference type="Pfam" id="PF04542"/>
    </source>
</evidence>
<dbReference type="PANTHER" id="PTHR43133:SF8">
    <property type="entry name" value="RNA POLYMERASE SIGMA FACTOR HI_1459-RELATED"/>
    <property type="match status" value="1"/>
</dbReference>
<dbReference type="InterPro" id="IPR036388">
    <property type="entry name" value="WH-like_DNA-bd_sf"/>
</dbReference>
<dbReference type="PANTHER" id="PTHR43133">
    <property type="entry name" value="RNA POLYMERASE ECF-TYPE SIGMA FACTO"/>
    <property type="match status" value="1"/>
</dbReference>
<dbReference type="AlphaFoldDB" id="A0A2N5M8B0"/>
<evidence type="ECO:0000256" key="5">
    <source>
        <dbReference type="ARBA" id="ARBA00023163"/>
    </source>
</evidence>
<dbReference type="Gene3D" id="1.10.1740.10">
    <property type="match status" value="1"/>
</dbReference>
<dbReference type="InterPro" id="IPR014284">
    <property type="entry name" value="RNA_pol_sigma-70_dom"/>
</dbReference>
<proteinExistence type="inferred from homology"/>
<protein>
    <submittedName>
        <fullName evidence="8">RNA polymerase subunit sigma</fullName>
    </submittedName>
</protein>
<accession>A0A2N5M8B0</accession>
<dbReference type="GO" id="GO:0016987">
    <property type="term" value="F:sigma factor activity"/>
    <property type="evidence" value="ECO:0007669"/>
    <property type="project" value="UniProtKB-KW"/>
</dbReference>
<keyword evidence="2" id="KW-0805">Transcription regulation</keyword>
<evidence type="ECO:0000313" key="9">
    <source>
        <dbReference type="Proteomes" id="UP000234748"/>
    </source>
</evidence>
<dbReference type="InterPro" id="IPR013325">
    <property type="entry name" value="RNA_pol_sigma_r2"/>
</dbReference>
<evidence type="ECO:0000256" key="3">
    <source>
        <dbReference type="ARBA" id="ARBA00023082"/>
    </source>
</evidence>
<gene>
    <name evidence="8" type="ORF">CUU66_06935</name>
</gene>
<dbReference type="OrthoDB" id="2381154at2"/>
<dbReference type="GO" id="GO:0003677">
    <property type="term" value="F:DNA binding"/>
    <property type="evidence" value="ECO:0007669"/>
    <property type="project" value="UniProtKB-KW"/>
</dbReference>
<dbReference type="SUPFAM" id="SSF88659">
    <property type="entry name" value="Sigma3 and sigma4 domains of RNA polymerase sigma factors"/>
    <property type="match status" value="1"/>
</dbReference>
<dbReference type="Proteomes" id="UP000234748">
    <property type="component" value="Unassembled WGS sequence"/>
</dbReference>
<comment type="caution">
    <text evidence="8">The sequence shown here is derived from an EMBL/GenBank/DDBJ whole genome shotgun (WGS) entry which is preliminary data.</text>
</comment>
<dbReference type="RefSeq" id="WP_101640949.1">
    <property type="nucleotide sequence ID" value="NZ_PGUY01000020.1"/>
</dbReference>
<keyword evidence="3" id="KW-0731">Sigma factor</keyword>
<feature type="domain" description="RNA polymerase sigma-70 region 2" evidence="6">
    <location>
        <begin position="20"/>
        <end position="84"/>
    </location>
</feature>
<keyword evidence="4" id="KW-0238">DNA-binding</keyword>
<dbReference type="Gene3D" id="1.10.10.10">
    <property type="entry name" value="Winged helix-like DNA-binding domain superfamily/Winged helix DNA-binding domain"/>
    <property type="match status" value="1"/>
</dbReference>
<reference evidence="8 9" key="1">
    <citation type="submission" date="2017-11" db="EMBL/GenBank/DDBJ databases">
        <title>Comparitive Functional Genomics of Dry Heat Resistant strains isolated from the Viking Spacecraft.</title>
        <authorList>
            <person name="Seuylemezian A."/>
            <person name="Cooper K."/>
            <person name="Vaishampayan P."/>
        </authorList>
    </citation>
    <scope>NUCLEOTIDE SEQUENCE [LARGE SCALE GENOMIC DNA]</scope>
    <source>
        <strain evidence="8 9">V1-29</strain>
    </source>
</reference>